<dbReference type="EMBL" id="CP045529">
    <property type="protein sequence ID" value="QFU97483.1"/>
    <property type="molecule type" value="Genomic_DNA"/>
</dbReference>
<evidence type="ECO:0000256" key="3">
    <source>
        <dbReference type="ARBA" id="ARBA00022723"/>
    </source>
</evidence>
<accession>A0A5P9Q7R8</accession>
<evidence type="ECO:0000256" key="5">
    <source>
        <dbReference type="ARBA" id="ARBA00022777"/>
    </source>
</evidence>
<dbReference type="RefSeq" id="WP_036952247.1">
    <property type="nucleotide sequence ID" value="NZ_BAABIH010000001.1"/>
</dbReference>
<dbReference type="PRINTS" id="PR00959">
    <property type="entry name" value="MEVGALKINASE"/>
</dbReference>
<dbReference type="GO" id="GO:0046872">
    <property type="term" value="F:metal ion binding"/>
    <property type="evidence" value="ECO:0007669"/>
    <property type="project" value="UniProtKB-KW"/>
</dbReference>
<evidence type="ECO:0000313" key="14">
    <source>
        <dbReference type="EMBL" id="QFU97483.1"/>
    </source>
</evidence>
<keyword evidence="3" id="KW-0479">Metal-binding</keyword>
<dbReference type="SUPFAM" id="SSF55060">
    <property type="entry name" value="GHMP Kinase, C-terminal domain"/>
    <property type="match status" value="1"/>
</dbReference>
<dbReference type="NCBIfam" id="TIGR00131">
    <property type="entry name" value="gal_kin"/>
    <property type="match status" value="1"/>
</dbReference>
<evidence type="ECO:0000259" key="13">
    <source>
        <dbReference type="Pfam" id="PF10509"/>
    </source>
</evidence>
<dbReference type="InterPro" id="IPR000705">
    <property type="entry name" value="Galactokinase"/>
</dbReference>
<dbReference type="GO" id="GO:0004335">
    <property type="term" value="F:galactokinase activity"/>
    <property type="evidence" value="ECO:0007669"/>
    <property type="project" value="UniProtKB-UniRule"/>
</dbReference>
<feature type="domain" description="GHMP kinase N-terminal" evidence="11">
    <location>
        <begin position="120"/>
        <end position="208"/>
    </location>
</feature>
<dbReference type="InterPro" id="IPR006204">
    <property type="entry name" value="GHMP_kinase_N_dom"/>
</dbReference>
<dbReference type="EC" id="2.7.1.6" evidence="10"/>
<keyword evidence="7" id="KW-0460">Magnesium</keyword>
<gene>
    <name evidence="14" type="primary">galK</name>
    <name evidence="14" type="ORF">KDY119_00981</name>
</gene>
<dbReference type="PANTHER" id="PTHR10457">
    <property type="entry name" value="MEVALONATE KINASE/GALACTOKINASE"/>
    <property type="match status" value="1"/>
</dbReference>
<dbReference type="SUPFAM" id="SSF54211">
    <property type="entry name" value="Ribosomal protein S5 domain 2-like"/>
    <property type="match status" value="1"/>
</dbReference>
<evidence type="ECO:0000256" key="7">
    <source>
        <dbReference type="ARBA" id="ARBA00022842"/>
    </source>
</evidence>
<name>A0A5P9Q7R8_9MICO</name>
<dbReference type="AlphaFoldDB" id="A0A5P9Q7R8"/>
<dbReference type="GO" id="GO:0005829">
    <property type="term" value="C:cytosol"/>
    <property type="evidence" value="ECO:0007669"/>
    <property type="project" value="TreeGrafter"/>
</dbReference>
<dbReference type="OrthoDB" id="250531at2"/>
<keyword evidence="9" id="KW-0119">Carbohydrate metabolism</keyword>
<evidence type="ECO:0000313" key="15">
    <source>
        <dbReference type="Proteomes" id="UP000326702"/>
    </source>
</evidence>
<dbReference type="Proteomes" id="UP000326702">
    <property type="component" value="Chromosome"/>
</dbReference>
<proteinExistence type="inferred from homology"/>
<dbReference type="InterPro" id="IPR014721">
    <property type="entry name" value="Ribsml_uS5_D2-typ_fold_subgr"/>
</dbReference>
<evidence type="ECO:0000256" key="10">
    <source>
        <dbReference type="NCBIfam" id="TIGR00131"/>
    </source>
</evidence>
<evidence type="ECO:0000256" key="6">
    <source>
        <dbReference type="ARBA" id="ARBA00022840"/>
    </source>
</evidence>
<reference evidence="14 15" key="1">
    <citation type="submission" date="2019-10" db="EMBL/GenBank/DDBJ databases">
        <title>Genome sequence of Luteimicrobium xylanilyticum HY-24.</title>
        <authorList>
            <person name="Kim D.Y."/>
            <person name="Park H.-Y."/>
        </authorList>
    </citation>
    <scope>NUCLEOTIDE SEQUENCE [LARGE SCALE GENOMIC DNA]</scope>
    <source>
        <strain evidence="14 15">HY-24</strain>
    </source>
</reference>
<keyword evidence="5 14" id="KW-0418">Kinase</keyword>
<dbReference type="KEGG" id="lxl:KDY119_00981"/>
<dbReference type="InterPro" id="IPR019741">
    <property type="entry name" value="Galactokinase_CS"/>
</dbReference>
<evidence type="ECO:0000259" key="12">
    <source>
        <dbReference type="Pfam" id="PF08544"/>
    </source>
</evidence>
<dbReference type="InterPro" id="IPR020568">
    <property type="entry name" value="Ribosomal_Su5_D2-typ_SF"/>
</dbReference>
<evidence type="ECO:0000256" key="4">
    <source>
        <dbReference type="ARBA" id="ARBA00022741"/>
    </source>
</evidence>
<dbReference type="InterPro" id="IPR036554">
    <property type="entry name" value="GHMP_kinase_C_sf"/>
</dbReference>
<dbReference type="PIRSF" id="PIRSF000530">
    <property type="entry name" value="Galactokinase"/>
    <property type="match status" value="1"/>
</dbReference>
<dbReference type="InterPro" id="IPR006206">
    <property type="entry name" value="Mevalonate/galactokinase"/>
</dbReference>
<keyword evidence="2 14" id="KW-0808">Transferase</keyword>
<dbReference type="Gene3D" id="3.30.70.890">
    <property type="entry name" value="GHMP kinase, C-terminal domain"/>
    <property type="match status" value="1"/>
</dbReference>
<dbReference type="Pfam" id="PF08544">
    <property type="entry name" value="GHMP_kinases_C"/>
    <property type="match status" value="1"/>
</dbReference>
<keyword evidence="15" id="KW-1185">Reference proteome</keyword>
<dbReference type="InterPro" id="IPR006203">
    <property type="entry name" value="GHMP_knse_ATP-bd_CS"/>
</dbReference>
<dbReference type="PROSITE" id="PS00627">
    <property type="entry name" value="GHMP_KINASES_ATP"/>
    <property type="match status" value="1"/>
</dbReference>
<dbReference type="Gene3D" id="3.30.230.10">
    <property type="match status" value="1"/>
</dbReference>
<dbReference type="PRINTS" id="PR00473">
    <property type="entry name" value="GALCTOKINASE"/>
</dbReference>
<evidence type="ECO:0000256" key="2">
    <source>
        <dbReference type="ARBA" id="ARBA00022679"/>
    </source>
</evidence>
<dbReference type="Pfam" id="PF00288">
    <property type="entry name" value="GHMP_kinases_N"/>
    <property type="match status" value="1"/>
</dbReference>
<dbReference type="FunFam" id="3.30.70.890:FF:000001">
    <property type="entry name" value="Galactokinase"/>
    <property type="match status" value="1"/>
</dbReference>
<keyword evidence="8" id="KW-0299">Galactose metabolism</keyword>
<comment type="similarity">
    <text evidence="1">Belongs to the GHMP kinase family. GalK subfamily.</text>
</comment>
<feature type="domain" description="Galactokinase N-terminal" evidence="13">
    <location>
        <begin position="32"/>
        <end position="79"/>
    </location>
</feature>
<keyword evidence="4" id="KW-0547">Nucleotide-binding</keyword>
<evidence type="ECO:0000259" key="11">
    <source>
        <dbReference type="Pfam" id="PF00288"/>
    </source>
</evidence>
<keyword evidence="6" id="KW-0067">ATP-binding</keyword>
<organism evidence="14 15">
    <name type="scientific">Luteimicrobium xylanilyticum</name>
    <dbReference type="NCBI Taxonomy" id="1133546"/>
    <lineage>
        <taxon>Bacteria</taxon>
        <taxon>Bacillati</taxon>
        <taxon>Actinomycetota</taxon>
        <taxon>Actinomycetes</taxon>
        <taxon>Micrococcales</taxon>
        <taxon>Luteimicrobium</taxon>
    </lineage>
</organism>
<dbReference type="Pfam" id="PF10509">
    <property type="entry name" value="GalKase_gal_bdg"/>
    <property type="match status" value="1"/>
</dbReference>
<evidence type="ECO:0000256" key="1">
    <source>
        <dbReference type="ARBA" id="ARBA00006566"/>
    </source>
</evidence>
<protein>
    <recommendedName>
        <fullName evidence="10">Galactokinase</fullName>
        <ecNumber evidence="10">2.7.1.6</ecNumber>
    </recommendedName>
</protein>
<dbReference type="PANTHER" id="PTHR10457:SF7">
    <property type="entry name" value="GALACTOKINASE-RELATED"/>
    <property type="match status" value="1"/>
</dbReference>
<dbReference type="InterPro" id="IPR013750">
    <property type="entry name" value="GHMP_kinase_C_dom"/>
</dbReference>
<evidence type="ECO:0000256" key="9">
    <source>
        <dbReference type="ARBA" id="ARBA00023277"/>
    </source>
</evidence>
<dbReference type="GO" id="GO:0006012">
    <property type="term" value="P:galactose metabolic process"/>
    <property type="evidence" value="ECO:0007669"/>
    <property type="project" value="UniProtKB-UniRule"/>
</dbReference>
<dbReference type="InterPro" id="IPR019539">
    <property type="entry name" value="GalKase_N"/>
</dbReference>
<sequence>MSEQPVTRVDAAEPQWATAWPPAEGAERARTLFRDQLDHEPDGVWSAPGRVNLIGEHTDYNGGLCLPTALPHRTYVALSVRDDDRVLLTSAQADGGALWEGRTDRLGPGDLQGFPAYTGGVAWALAHDGVLPAVPAFEAAVDACVPFGSGLSSSASLSTAVAVALDDAAGESVGASDAGRVRLVEACVRAENDVAGAPTGGLDQSAALRSAEGHALLLDFRPGLSAEESARRVPFDLAAAGLELLVIDTRAPHENADGQYAQRRATCEAAAATLGVATLRDVTPDGLDAALAALPDDVARRRVRHVVTEVQRVERFVALLESPEGLAAHADELGALFVASHRSLRDDYEVSCAELDVAVDTALAAGAVGARMTGGGFGGSAIAIVPAGTEQDVARAVVRAFAERGFAAPQFLTTEPSGPAHRES</sequence>
<dbReference type="PROSITE" id="PS00106">
    <property type="entry name" value="GALACTOKINASE"/>
    <property type="match status" value="1"/>
</dbReference>
<dbReference type="GO" id="GO:0005524">
    <property type="term" value="F:ATP binding"/>
    <property type="evidence" value="ECO:0007669"/>
    <property type="project" value="UniProtKB-UniRule"/>
</dbReference>
<feature type="domain" description="GHMP kinase C-terminal" evidence="12">
    <location>
        <begin position="330"/>
        <end position="401"/>
    </location>
</feature>
<evidence type="ECO:0000256" key="8">
    <source>
        <dbReference type="ARBA" id="ARBA00023144"/>
    </source>
</evidence>